<evidence type="ECO:0000256" key="7">
    <source>
        <dbReference type="SAM" id="Phobius"/>
    </source>
</evidence>
<reference evidence="11 12" key="1">
    <citation type="submission" date="2018-08" db="EMBL/GenBank/DDBJ databases">
        <title>Lysobacter sp. zong2l5, whole genome shotgun sequence.</title>
        <authorList>
            <person name="Zhang X."/>
            <person name="Feng G."/>
            <person name="Zhu H."/>
        </authorList>
    </citation>
    <scope>NUCLEOTIDE SEQUENCE [LARGE SCALE GENOMIC DNA]</scope>
    <source>
        <strain evidence="12">zong2l5</strain>
    </source>
</reference>
<dbReference type="InterPro" id="IPR010920">
    <property type="entry name" value="LSM_dom_sf"/>
</dbReference>
<feature type="domain" description="Mechanosensitive ion channel MscS C-terminal" evidence="9">
    <location>
        <begin position="336"/>
        <end position="414"/>
    </location>
</feature>
<keyword evidence="4 7" id="KW-0812">Transmembrane</keyword>
<dbReference type="Pfam" id="PF00924">
    <property type="entry name" value="MS_channel_2nd"/>
    <property type="match status" value="1"/>
</dbReference>
<comment type="similarity">
    <text evidence="2">Belongs to the MscS (TC 1.A.23) family.</text>
</comment>
<evidence type="ECO:0000256" key="1">
    <source>
        <dbReference type="ARBA" id="ARBA00004651"/>
    </source>
</evidence>
<keyword evidence="6 7" id="KW-0472">Membrane</keyword>
<dbReference type="SUPFAM" id="SSF82861">
    <property type="entry name" value="Mechanosensitive channel protein MscS (YggB), transmembrane region"/>
    <property type="match status" value="1"/>
</dbReference>
<dbReference type="Gene3D" id="2.30.30.60">
    <property type="match status" value="1"/>
</dbReference>
<evidence type="ECO:0000256" key="6">
    <source>
        <dbReference type="ARBA" id="ARBA00023136"/>
    </source>
</evidence>
<dbReference type="PANTHER" id="PTHR30347:SF1">
    <property type="entry name" value="MECHANOSENSITIVE CHANNEL MSCK"/>
    <property type="match status" value="1"/>
</dbReference>
<accession>A0A371K623</accession>
<protein>
    <recommendedName>
        <fullName evidence="13">Mechanosensitive ion channel protein MscS</fullName>
    </recommendedName>
</protein>
<dbReference type="InterPro" id="IPR049142">
    <property type="entry name" value="MS_channel_1st"/>
</dbReference>
<evidence type="ECO:0000256" key="2">
    <source>
        <dbReference type="ARBA" id="ARBA00008017"/>
    </source>
</evidence>
<evidence type="ECO:0000256" key="5">
    <source>
        <dbReference type="ARBA" id="ARBA00022989"/>
    </source>
</evidence>
<evidence type="ECO:0000313" key="12">
    <source>
        <dbReference type="Proteomes" id="UP000264492"/>
    </source>
</evidence>
<comment type="caution">
    <text evidence="11">The sequence shown here is derived from an EMBL/GenBank/DDBJ whole genome shotgun (WGS) entry which is preliminary data.</text>
</comment>
<comment type="subcellular location">
    <subcellularLocation>
        <location evidence="1">Cell membrane</location>
        <topology evidence="1">Multi-pass membrane protein</topology>
    </subcellularLocation>
</comment>
<name>A0A371K623_9GAMM</name>
<feature type="domain" description="Mechanosensitive ion channel MscS" evidence="8">
    <location>
        <begin position="258"/>
        <end position="322"/>
    </location>
</feature>
<keyword evidence="12" id="KW-1185">Reference proteome</keyword>
<dbReference type="Proteomes" id="UP000264492">
    <property type="component" value="Unassembled WGS sequence"/>
</dbReference>
<evidence type="ECO:0008006" key="13">
    <source>
        <dbReference type="Google" id="ProtNLM"/>
    </source>
</evidence>
<dbReference type="EMBL" id="QTSU01000001">
    <property type="protein sequence ID" value="RDZ29328.1"/>
    <property type="molecule type" value="Genomic_DNA"/>
</dbReference>
<dbReference type="Pfam" id="PF21088">
    <property type="entry name" value="MS_channel_1st"/>
    <property type="match status" value="1"/>
</dbReference>
<feature type="transmembrane region" description="Helical" evidence="7">
    <location>
        <begin position="173"/>
        <end position="190"/>
    </location>
</feature>
<dbReference type="Gene3D" id="1.10.287.1260">
    <property type="match status" value="1"/>
</dbReference>
<dbReference type="InterPro" id="IPR049278">
    <property type="entry name" value="MS_channel_C"/>
</dbReference>
<dbReference type="GO" id="GO:0008381">
    <property type="term" value="F:mechanosensitive monoatomic ion channel activity"/>
    <property type="evidence" value="ECO:0007669"/>
    <property type="project" value="UniProtKB-ARBA"/>
</dbReference>
<dbReference type="PANTHER" id="PTHR30347">
    <property type="entry name" value="POTASSIUM CHANNEL RELATED"/>
    <property type="match status" value="1"/>
</dbReference>
<feature type="transmembrane region" description="Helical" evidence="7">
    <location>
        <begin position="94"/>
        <end position="116"/>
    </location>
</feature>
<evidence type="ECO:0000256" key="3">
    <source>
        <dbReference type="ARBA" id="ARBA00022475"/>
    </source>
</evidence>
<feature type="domain" description="Mechanosensitive ion channel transmembrane helices 2/3" evidence="10">
    <location>
        <begin position="215"/>
        <end position="255"/>
    </location>
</feature>
<keyword evidence="5 7" id="KW-1133">Transmembrane helix</keyword>
<keyword evidence="3" id="KW-1003">Cell membrane</keyword>
<dbReference type="AlphaFoldDB" id="A0A371K623"/>
<dbReference type="InterPro" id="IPR052702">
    <property type="entry name" value="MscS-like_channel"/>
</dbReference>
<feature type="transmembrane region" description="Helical" evidence="7">
    <location>
        <begin position="211"/>
        <end position="230"/>
    </location>
</feature>
<evidence type="ECO:0000259" key="8">
    <source>
        <dbReference type="Pfam" id="PF00924"/>
    </source>
</evidence>
<feature type="transmembrane region" description="Helical" evidence="7">
    <location>
        <begin position="29"/>
        <end position="48"/>
    </location>
</feature>
<feature type="transmembrane region" description="Helical" evidence="7">
    <location>
        <begin position="128"/>
        <end position="147"/>
    </location>
</feature>
<proteinExistence type="inferred from homology"/>
<gene>
    <name evidence="11" type="ORF">DX914_09665</name>
</gene>
<organism evidence="11 12">
    <name type="scientific">Lysobacter silvisoli</name>
    <dbReference type="NCBI Taxonomy" id="2293254"/>
    <lineage>
        <taxon>Bacteria</taxon>
        <taxon>Pseudomonadati</taxon>
        <taxon>Pseudomonadota</taxon>
        <taxon>Gammaproteobacteria</taxon>
        <taxon>Lysobacterales</taxon>
        <taxon>Lysobacteraceae</taxon>
        <taxon>Lysobacter</taxon>
    </lineage>
</organism>
<dbReference type="RefSeq" id="WP_115858765.1">
    <property type="nucleotide sequence ID" value="NZ_QTSU01000001.1"/>
</dbReference>
<dbReference type="Gene3D" id="3.30.70.100">
    <property type="match status" value="1"/>
</dbReference>
<dbReference type="Pfam" id="PF21082">
    <property type="entry name" value="MS_channel_3rd"/>
    <property type="match status" value="1"/>
</dbReference>
<evidence type="ECO:0000259" key="10">
    <source>
        <dbReference type="Pfam" id="PF21088"/>
    </source>
</evidence>
<dbReference type="InterPro" id="IPR011066">
    <property type="entry name" value="MscS_channel_C_sf"/>
</dbReference>
<evidence type="ECO:0000256" key="4">
    <source>
        <dbReference type="ARBA" id="ARBA00022692"/>
    </source>
</evidence>
<dbReference type="InterPro" id="IPR011014">
    <property type="entry name" value="MscS_channel_TM-2"/>
</dbReference>
<evidence type="ECO:0000259" key="9">
    <source>
        <dbReference type="Pfam" id="PF21082"/>
    </source>
</evidence>
<dbReference type="SUPFAM" id="SSF82689">
    <property type="entry name" value="Mechanosensitive channel protein MscS (YggB), C-terminal domain"/>
    <property type="match status" value="1"/>
</dbReference>
<dbReference type="SUPFAM" id="SSF50182">
    <property type="entry name" value="Sm-like ribonucleoproteins"/>
    <property type="match status" value="1"/>
</dbReference>
<dbReference type="InterPro" id="IPR023408">
    <property type="entry name" value="MscS_beta-dom_sf"/>
</dbReference>
<dbReference type="OrthoDB" id="9799209at2"/>
<dbReference type="InterPro" id="IPR006685">
    <property type="entry name" value="MscS_channel_2nd"/>
</dbReference>
<feature type="transmembrane region" description="Helical" evidence="7">
    <location>
        <begin position="68"/>
        <end position="88"/>
    </location>
</feature>
<sequence length="417" mass="44747">MKPAAPDPVVDPQLEQTLDTVSSVSAHPVQAIVVLALVAAALALAYYLKRRLRPRLSARPRLRIVFDYLFAPVLALLLLLIPQALNLIGEFGSAALAVVLLALWLFVLLRIPGVLIELLFRPTPLLKVLMRTATVLAWAMTVLTIFGDRYPRIGKLFASELKVGSIALNTEDAVAGLVMGVVIVIVSYWATRTLDKAIQHSPHLAPNHILALSRIAAVLIWVVALILIFTASGINLTALAAFSGALGIGLGLGLQKLAASYISGLIVLFEQSVRVGDNISVGGFSGRVTRMSVRYTMIRTREGIEAIVPNDSLTAGTIVNQSWSDRNVRLAASVLVKSGSDTQAARTILLRAVAAQPRALRSPEPHAYVTGVTDKGIVLEAHFWVADIENGQHNVISDIYDAALAEFHAQGIELAAP</sequence>
<evidence type="ECO:0000313" key="11">
    <source>
        <dbReference type="EMBL" id="RDZ29328.1"/>
    </source>
</evidence>
<dbReference type="GO" id="GO:0005886">
    <property type="term" value="C:plasma membrane"/>
    <property type="evidence" value="ECO:0007669"/>
    <property type="project" value="UniProtKB-SubCell"/>
</dbReference>